<dbReference type="OMA" id="NNRYARA"/>
<dbReference type="PANTHER" id="PTHR16193">
    <property type="entry name" value="TETRATRICOPEPTIDE REPEAT PROTEIN 27"/>
    <property type="match status" value="1"/>
</dbReference>
<gene>
    <name evidence="5" type="ORF">PV10_01677</name>
</gene>
<evidence type="ECO:0000313" key="6">
    <source>
        <dbReference type="Proteomes" id="UP000054302"/>
    </source>
</evidence>
<feature type="compositionally biased region" description="Low complexity" evidence="4">
    <location>
        <begin position="316"/>
        <end position="330"/>
    </location>
</feature>
<feature type="region of interest" description="Disordered" evidence="4">
    <location>
        <begin position="485"/>
        <end position="531"/>
    </location>
</feature>
<accession>A0A0D1ZTW6</accession>
<organism evidence="5 6">
    <name type="scientific">Exophiala mesophila</name>
    <name type="common">Black yeast-like fungus</name>
    <dbReference type="NCBI Taxonomy" id="212818"/>
    <lineage>
        <taxon>Eukaryota</taxon>
        <taxon>Fungi</taxon>
        <taxon>Dikarya</taxon>
        <taxon>Ascomycota</taxon>
        <taxon>Pezizomycotina</taxon>
        <taxon>Eurotiomycetes</taxon>
        <taxon>Chaetothyriomycetidae</taxon>
        <taxon>Chaetothyriales</taxon>
        <taxon>Herpotrichiellaceae</taxon>
        <taxon>Exophiala</taxon>
    </lineage>
</organism>
<dbReference type="PANTHER" id="PTHR16193:SF0">
    <property type="entry name" value="TETRATRICOPEPTIDE REPEAT PROTEIN 27"/>
    <property type="match status" value="1"/>
</dbReference>
<keyword evidence="2 3" id="KW-0802">TPR repeat</keyword>
<proteinExistence type="predicted"/>
<dbReference type="GeneID" id="27319522"/>
<feature type="compositionally biased region" description="Polar residues" evidence="4">
    <location>
        <begin position="485"/>
        <end position="494"/>
    </location>
</feature>
<dbReference type="PROSITE" id="PS50005">
    <property type="entry name" value="TPR"/>
    <property type="match status" value="1"/>
</dbReference>
<evidence type="ECO:0000256" key="2">
    <source>
        <dbReference type="ARBA" id="ARBA00022803"/>
    </source>
</evidence>
<dbReference type="RefSeq" id="XP_016229556.1">
    <property type="nucleotide sequence ID" value="XM_016365907.1"/>
</dbReference>
<feature type="compositionally biased region" description="Acidic residues" evidence="4">
    <location>
        <begin position="881"/>
        <end position="890"/>
    </location>
</feature>
<dbReference type="InterPro" id="IPR044244">
    <property type="entry name" value="TTC27/Emw1"/>
</dbReference>
<evidence type="ECO:0000256" key="1">
    <source>
        <dbReference type="ARBA" id="ARBA00022737"/>
    </source>
</evidence>
<feature type="region of interest" description="Disordered" evidence="4">
    <location>
        <begin position="877"/>
        <end position="901"/>
    </location>
</feature>
<name>A0A0D1ZTW6_EXOME</name>
<evidence type="ECO:0000256" key="3">
    <source>
        <dbReference type="PROSITE-ProRule" id="PRU00339"/>
    </source>
</evidence>
<dbReference type="SMART" id="SM00028">
    <property type="entry name" value="TPR"/>
    <property type="match status" value="2"/>
</dbReference>
<dbReference type="Proteomes" id="UP000054302">
    <property type="component" value="Unassembled WGS sequence"/>
</dbReference>
<dbReference type="InterPro" id="IPR011990">
    <property type="entry name" value="TPR-like_helical_dom_sf"/>
</dbReference>
<feature type="region of interest" description="Disordered" evidence="4">
    <location>
        <begin position="256"/>
        <end position="354"/>
    </location>
</feature>
<evidence type="ECO:0000256" key="4">
    <source>
        <dbReference type="SAM" id="MobiDB-lite"/>
    </source>
</evidence>
<keyword evidence="6" id="KW-1185">Reference proteome</keyword>
<keyword evidence="1" id="KW-0677">Repeat</keyword>
<dbReference type="HOGENOM" id="CLU_004905_0_1_1"/>
<dbReference type="SUPFAM" id="SSF48452">
    <property type="entry name" value="TPR-like"/>
    <property type="match status" value="1"/>
</dbReference>
<dbReference type="VEuPathDB" id="FungiDB:PV10_01677"/>
<dbReference type="OrthoDB" id="1936594at2759"/>
<feature type="compositionally biased region" description="Low complexity" evidence="4">
    <location>
        <begin position="505"/>
        <end position="531"/>
    </location>
</feature>
<dbReference type="EMBL" id="KN847520">
    <property type="protein sequence ID" value="KIV97982.1"/>
    <property type="molecule type" value="Genomic_DNA"/>
</dbReference>
<feature type="compositionally biased region" description="Basic and acidic residues" evidence="4">
    <location>
        <begin position="273"/>
        <end position="291"/>
    </location>
</feature>
<dbReference type="Gene3D" id="1.25.40.10">
    <property type="entry name" value="Tetratricopeptide repeat domain"/>
    <property type="match status" value="1"/>
</dbReference>
<evidence type="ECO:0000313" key="5">
    <source>
        <dbReference type="EMBL" id="KIV97982.1"/>
    </source>
</evidence>
<reference evidence="5 6" key="1">
    <citation type="submission" date="2015-01" db="EMBL/GenBank/DDBJ databases">
        <title>The Genome Sequence of Exophiala mesophila CBS40295.</title>
        <authorList>
            <consortium name="The Broad Institute Genomics Platform"/>
            <person name="Cuomo C."/>
            <person name="de Hoog S."/>
            <person name="Gorbushina A."/>
            <person name="Stielow B."/>
            <person name="Teixiera M."/>
            <person name="Abouelleil A."/>
            <person name="Chapman S.B."/>
            <person name="Priest M."/>
            <person name="Young S.K."/>
            <person name="Wortman J."/>
            <person name="Nusbaum C."/>
            <person name="Birren B."/>
        </authorList>
    </citation>
    <scope>NUCLEOTIDE SEQUENCE [LARGE SCALE GENOMIC DNA]</scope>
    <source>
        <strain evidence="5 6">CBS 40295</strain>
    </source>
</reference>
<protein>
    <submittedName>
        <fullName evidence="5">Uncharacterized protein</fullName>
    </submittedName>
</protein>
<feature type="compositionally biased region" description="Polar residues" evidence="4">
    <location>
        <begin position="756"/>
        <end position="769"/>
    </location>
</feature>
<dbReference type="STRING" id="212818.A0A0D1ZTW6"/>
<feature type="region of interest" description="Disordered" evidence="4">
    <location>
        <begin position="753"/>
        <end position="793"/>
    </location>
</feature>
<feature type="repeat" description="TPR" evidence="3">
    <location>
        <begin position="701"/>
        <end position="734"/>
    </location>
</feature>
<dbReference type="AlphaFoldDB" id="A0A0D1ZTW6"/>
<dbReference type="InterPro" id="IPR019734">
    <property type="entry name" value="TPR_rpt"/>
</dbReference>
<sequence>MEHLFPYPKMGSSFLEILQDQLTRKLLGFEAIHAEEISFISGVTSRLKFLLQDQANHLPFLKIGYTALEAFLQANATGPPLDFNSEHSVFPEPYRRQGLEPLKSELLQSLTIDGIAPYSLTPHIELFWLAQIIMSNPILAEAGFNGRRARFRVNYWHQKLLAEASSSLHDQLYTDGDVLHHQLQSRLTFGGAAAEEHFVEFLVERAVIRTHYADGALARQDLALAATTRHFQFILTGALGKRTKYQNRDLSQLVVLAKSRDHEPEPYSSRKSSRAEGMDSRKGSADIDSRSNSHSRPLSGRPKSPIVASSPPPLSPSTTSLRPTTPTTPTRSKDLHEHLSPLANPPTQPEDLPLNDDTLLERIQFKATLAPVHADTLTNVVSPDSALPPQLAALDPANQPLLFPMDSIILLATASSISNTSPADGLVREETLPYATRVLDGGSSNWQVYTQALLVRSRIESYKSRTTERGLLQLQALVDQVIAETSETSNASPVTSEPPTDDSSRSTSSDIKLSAPASAPTSAPTTFLPKASSKESASVAERLRFIYQISPPYRWELEAELAARWTSMGGLKTALEIYERLQMHAEVALCLAATDREADAIKLIKDLVFEQVTAPDDNTATDDDTKTLKLRSPLPPDTPRLLSILGDITSLPSYYTLAWNASGHRYARSQRSLGRHYAKQRDFPSAAESYKLALGVSKLDRSSWFSLGCVQLELEDFAGAVESFTRCVQLEDDDGESWSNLAIALLKLPTPLVPEDTSSQSQDKQSNIQRYDDEEEGQSTDPLQTSTPAAPNPYANTYAALRALRRASGLKRDDPRIWDNYLTVAASIPPSAGTPWGEIIQAMSRVVELRGKREGEGAIDIKILQVLVRYITDGFPYPSGDGEEREESEGKDDSAPTSATKQLPHVPWSLLQLIDTQITPLATSNPELYTILSHVSQWRLRPSQSLSQAEKSWRLTLTAISLSEEFENVSESLWNRAVDKTIWMIERYRDLGPMERERTGGLVEPKWRFKARTAGRRVLGRAKAWEGSEGWKRLTDALEAVKE</sequence>